<dbReference type="EMBL" id="PFJH01000027">
    <property type="protein sequence ID" value="PIX68932.1"/>
    <property type="molecule type" value="Genomic_DNA"/>
</dbReference>
<gene>
    <name evidence="2" type="ORF">COZ40_00670</name>
</gene>
<name>A0A2M7LLJ9_9BACT</name>
<feature type="region of interest" description="Disordered" evidence="1">
    <location>
        <begin position="29"/>
        <end position="75"/>
    </location>
</feature>
<sequence>MGAEQPKPILKPGSLVQFLINLGGRDITGATSPISTPRLPGSQATIVNDGSDGHSLGSGAVVKPPKAPSKNSQPL</sequence>
<protein>
    <submittedName>
        <fullName evidence="2">Uncharacterized protein</fullName>
    </submittedName>
</protein>
<dbReference type="AlphaFoldDB" id="A0A2M7LLJ9"/>
<accession>A0A2M7LLJ9</accession>
<organism evidence="2 3">
    <name type="scientific">Candidatus Roizmanbacteria bacterium CG_4_10_14_3_um_filter_39_13</name>
    <dbReference type="NCBI Taxonomy" id="1974831"/>
    <lineage>
        <taxon>Bacteria</taxon>
        <taxon>Candidatus Roizmaniibacteriota</taxon>
    </lineage>
</organism>
<evidence type="ECO:0000256" key="1">
    <source>
        <dbReference type="SAM" id="MobiDB-lite"/>
    </source>
</evidence>
<comment type="caution">
    <text evidence="2">The sequence shown here is derived from an EMBL/GenBank/DDBJ whole genome shotgun (WGS) entry which is preliminary data.</text>
</comment>
<reference evidence="3" key="1">
    <citation type="submission" date="2017-09" db="EMBL/GenBank/DDBJ databases">
        <title>Depth-based differentiation of microbial function through sediment-hosted aquifers and enrichment of novel symbionts in the deep terrestrial subsurface.</title>
        <authorList>
            <person name="Probst A.J."/>
            <person name="Ladd B."/>
            <person name="Jarett J.K."/>
            <person name="Geller-Mcgrath D.E."/>
            <person name="Sieber C.M.K."/>
            <person name="Emerson J.B."/>
            <person name="Anantharaman K."/>
            <person name="Thomas B.C."/>
            <person name="Malmstrom R."/>
            <person name="Stieglmeier M."/>
            <person name="Klingl A."/>
            <person name="Woyke T."/>
            <person name="Ryan C.M."/>
            <person name="Banfield J.F."/>
        </authorList>
    </citation>
    <scope>NUCLEOTIDE SEQUENCE [LARGE SCALE GENOMIC DNA]</scope>
</reference>
<proteinExistence type="predicted"/>
<dbReference type="Proteomes" id="UP000228500">
    <property type="component" value="Unassembled WGS sequence"/>
</dbReference>
<evidence type="ECO:0000313" key="2">
    <source>
        <dbReference type="EMBL" id="PIX68932.1"/>
    </source>
</evidence>
<evidence type="ECO:0000313" key="3">
    <source>
        <dbReference type="Proteomes" id="UP000228500"/>
    </source>
</evidence>